<feature type="compositionally biased region" description="Gly residues" evidence="4">
    <location>
        <begin position="451"/>
        <end position="460"/>
    </location>
</feature>
<feature type="compositionally biased region" description="Gly residues" evidence="4">
    <location>
        <begin position="433"/>
        <end position="445"/>
    </location>
</feature>
<keyword evidence="2 3" id="KW-0175">Coiled coil</keyword>
<accession>A0A1M6MNF9</accession>
<evidence type="ECO:0000313" key="6">
    <source>
        <dbReference type="Proteomes" id="UP000184301"/>
    </source>
</evidence>
<dbReference type="STRING" id="1121950.SAMN02745243_01546"/>
<keyword evidence="6" id="KW-1185">Reference proteome</keyword>
<dbReference type="GO" id="GO:0030313">
    <property type="term" value="C:cell envelope"/>
    <property type="evidence" value="ECO:0007669"/>
    <property type="project" value="UniProtKB-SubCell"/>
</dbReference>
<organism evidence="5 6">
    <name type="scientific">Hespellia stercorisuis DSM 15480</name>
    <dbReference type="NCBI Taxonomy" id="1121950"/>
    <lineage>
        <taxon>Bacteria</taxon>
        <taxon>Bacillati</taxon>
        <taxon>Bacillota</taxon>
        <taxon>Clostridia</taxon>
        <taxon>Lachnospirales</taxon>
        <taxon>Lachnospiraceae</taxon>
        <taxon>Hespellia</taxon>
    </lineage>
</organism>
<feature type="region of interest" description="Disordered" evidence="4">
    <location>
        <begin position="304"/>
        <end position="323"/>
    </location>
</feature>
<dbReference type="AlphaFoldDB" id="A0A1M6MNF9"/>
<evidence type="ECO:0000256" key="2">
    <source>
        <dbReference type="ARBA" id="ARBA00023054"/>
    </source>
</evidence>
<feature type="region of interest" description="Disordered" evidence="4">
    <location>
        <begin position="425"/>
        <end position="464"/>
    </location>
</feature>
<dbReference type="OrthoDB" id="2339451at2"/>
<evidence type="ECO:0000256" key="4">
    <source>
        <dbReference type="SAM" id="MobiDB-lite"/>
    </source>
</evidence>
<comment type="subcellular location">
    <subcellularLocation>
        <location evidence="1">Cell envelope</location>
    </subcellularLocation>
</comment>
<dbReference type="RefSeq" id="WP_073107940.1">
    <property type="nucleotide sequence ID" value="NZ_FQZY01000019.1"/>
</dbReference>
<dbReference type="PANTHER" id="PTHR32347">
    <property type="entry name" value="EFFLUX SYSTEM COMPONENT YKNX-RELATED"/>
    <property type="match status" value="1"/>
</dbReference>
<dbReference type="Proteomes" id="UP000184301">
    <property type="component" value="Unassembled WGS sequence"/>
</dbReference>
<evidence type="ECO:0000256" key="3">
    <source>
        <dbReference type="SAM" id="Coils"/>
    </source>
</evidence>
<name>A0A1M6MNF9_9FIRM</name>
<protein>
    <submittedName>
        <fullName evidence="5">Biotin-lipoyl like</fullName>
    </submittedName>
</protein>
<dbReference type="EMBL" id="FQZY01000019">
    <property type="protein sequence ID" value="SHJ84974.1"/>
    <property type="molecule type" value="Genomic_DNA"/>
</dbReference>
<evidence type="ECO:0000256" key="1">
    <source>
        <dbReference type="ARBA" id="ARBA00004196"/>
    </source>
</evidence>
<dbReference type="Gene3D" id="2.40.50.100">
    <property type="match status" value="1"/>
</dbReference>
<proteinExistence type="predicted"/>
<dbReference type="Gene3D" id="2.40.420.20">
    <property type="match status" value="1"/>
</dbReference>
<dbReference type="Gene3D" id="1.10.287.470">
    <property type="entry name" value="Helix hairpin bin"/>
    <property type="match status" value="1"/>
</dbReference>
<gene>
    <name evidence="5" type="ORF">SAMN02745243_01546</name>
</gene>
<dbReference type="InterPro" id="IPR050465">
    <property type="entry name" value="UPF0194_transport"/>
</dbReference>
<evidence type="ECO:0000313" key="5">
    <source>
        <dbReference type="EMBL" id="SHJ84974.1"/>
    </source>
</evidence>
<sequence>MRSVEKKGLWKKLWNFRIKTLPGGRKNIVTAACFFLGAMLLCTFLSRAAASVTVPKVTKSKPLAKVIEHRVEAEGKVIQNRERAVIVEPDLTVASIYVSEGQQVEAGEVLFALDMQKLDEAILKTNQEIEKLRLANADSASQQSITDQKQTAALARARQDYDTATATGDQAVDDAARELARAQEQLDAFYNGQGCDSGEEDGTDTVLESLQSDWEQKRTLAEQLQEKWDGLSSDEKEEQPALMEELESARIDAEAAEQAFSQYEQQRAAQENVSSADKENALVDAYESKKKAYQDALNARDAGQTAAERAVQDAQIGTPSDSTIQTNEMDMRLKQLSLDRLQALKEQGGKVAAEGKGVVTKLDLQTGGLTTRTAAVTMADLSSGTRFVAQVPGEDAKYLSTGDAVELTPTSGGGKVTGVTISSVGTESTGGVENAGGAGGLGSTGNTGSSGSTGGSGDTGSSGSTVQDMQDVIVLLPQGELSVGVHAKLTCSRQSASYPLCVPVQALHMDQKQYYVFVLQKEETVLGTVYRARRADVTVAEKNTQYAALEAGGVSAEDAVIVSADREVEAGATVRLEE</sequence>
<feature type="coiled-coil region" evidence="3">
    <location>
        <begin position="172"/>
        <end position="296"/>
    </location>
</feature>
<reference evidence="5 6" key="1">
    <citation type="submission" date="2016-11" db="EMBL/GenBank/DDBJ databases">
        <authorList>
            <person name="Jaros S."/>
            <person name="Januszkiewicz K."/>
            <person name="Wedrychowicz H."/>
        </authorList>
    </citation>
    <scope>NUCLEOTIDE SEQUENCE [LARGE SCALE GENOMIC DNA]</scope>
    <source>
        <strain evidence="5 6">DSM 15480</strain>
    </source>
</reference>